<dbReference type="Proteomes" id="UP000595095">
    <property type="component" value="Chromosome"/>
</dbReference>
<proteinExistence type="predicted"/>
<gene>
    <name evidence="1" type="ORF">IT774_11445</name>
</gene>
<dbReference type="Gene3D" id="1.10.3680.10">
    <property type="entry name" value="TerB-like"/>
    <property type="match status" value="1"/>
</dbReference>
<dbReference type="RefSeq" id="WP_195809892.1">
    <property type="nucleotide sequence ID" value="NZ_CP064795.1"/>
</dbReference>
<dbReference type="KEGG" id="smaa:IT774_11445"/>
<dbReference type="AlphaFoldDB" id="A0A7S9DVU8"/>
<dbReference type="EMBL" id="CP064795">
    <property type="protein sequence ID" value="QPG04800.1"/>
    <property type="molecule type" value="Genomic_DNA"/>
</dbReference>
<protein>
    <submittedName>
        <fullName evidence="1">TerB family tellurite resistance protein</fullName>
    </submittedName>
</protein>
<dbReference type="SUPFAM" id="SSF158682">
    <property type="entry name" value="TerB-like"/>
    <property type="match status" value="1"/>
</dbReference>
<evidence type="ECO:0000313" key="1">
    <source>
        <dbReference type="EMBL" id="QPG04800.1"/>
    </source>
</evidence>
<organism evidence="1 2">
    <name type="scientific">Salinimonas marina</name>
    <dbReference type="NCBI Taxonomy" id="2785918"/>
    <lineage>
        <taxon>Bacteria</taxon>
        <taxon>Pseudomonadati</taxon>
        <taxon>Pseudomonadota</taxon>
        <taxon>Gammaproteobacteria</taxon>
        <taxon>Alteromonadales</taxon>
        <taxon>Alteromonadaceae</taxon>
        <taxon>Alteromonas/Salinimonas group</taxon>
        <taxon>Salinimonas</taxon>
    </lineage>
</organism>
<evidence type="ECO:0000313" key="2">
    <source>
        <dbReference type="Proteomes" id="UP000595095"/>
    </source>
</evidence>
<dbReference type="CDD" id="cd07177">
    <property type="entry name" value="terB_like"/>
    <property type="match status" value="1"/>
</dbReference>
<dbReference type="InterPro" id="IPR029024">
    <property type="entry name" value="TerB-like"/>
</dbReference>
<name>A0A7S9DVU8_9ALTE</name>
<sequence length="136" mass="15394">MQLSSQQTFNQALIRLSVLLYQVDNKVTLTEQDYLEELLASLDWQSPICREAFFNDVVYQTRLALDTGEGIYYLRSFKDDLLFDAEKAMEVAMAMTGIDGDRSEEETEILALLSHKMLAKALVSPKSKPAATNHLN</sequence>
<reference evidence="1 2" key="1">
    <citation type="submission" date="2020-11" db="EMBL/GenBank/DDBJ databases">
        <title>Complete genome sequence for Salinimonas sp. strain G2-b.</title>
        <authorList>
            <person name="Park S.-J."/>
        </authorList>
    </citation>
    <scope>NUCLEOTIDE SEQUENCE [LARGE SCALE GENOMIC DNA]</scope>
    <source>
        <strain evidence="1 2">G2-b</strain>
    </source>
</reference>
<keyword evidence="2" id="KW-1185">Reference proteome</keyword>
<accession>A0A7S9DVU8</accession>